<dbReference type="PANTHER" id="PTHR21561">
    <property type="entry name" value="INO80 COMPLEX SUBUNIT B"/>
    <property type="match status" value="1"/>
</dbReference>
<evidence type="ECO:0000256" key="1">
    <source>
        <dbReference type="SAM" id="MobiDB-lite"/>
    </source>
</evidence>
<dbReference type="Pfam" id="PF04795">
    <property type="entry name" value="PAPA-1"/>
    <property type="match status" value="1"/>
</dbReference>
<dbReference type="InterPro" id="IPR006880">
    <property type="entry name" value="INO80B_C"/>
</dbReference>
<feature type="compositionally biased region" description="Basic and acidic residues" evidence="1">
    <location>
        <begin position="158"/>
        <end position="190"/>
    </location>
</feature>
<feature type="compositionally biased region" description="Basic residues" evidence="1">
    <location>
        <begin position="194"/>
        <end position="205"/>
    </location>
</feature>
<dbReference type="SMART" id="SM01406">
    <property type="entry name" value="PAPA-1"/>
    <property type="match status" value="1"/>
</dbReference>
<dbReference type="GO" id="GO:0031011">
    <property type="term" value="C:Ino80 complex"/>
    <property type="evidence" value="ECO:0007669"/>
    <property type="project" value="InterPro"/>
</dbReference>
<feature type="compositionally biased region" description="Acidic residues" evidence="1">
    <location>
        <begin position="1"/>
        <end position="58"/>
    </location>
</feature>
<dbReference type="STRING" id="745531.A0A0C3P3R3"/>
<name>A0A0C3P3R3_PHLG1</name>
<dbReference type="GO" id="GO:0006338">
    <property type="term" value="P:chromatin remodeling"/>
    <property type="evidence" value="ECO:0007669"/>
    <property type="project" value="InterPro"/>
</dbReference>
<gene>
    <name evidence="3" type="ORF">PHLGIDRAFT_21019</name>
</gene>
<reference evidence="3 4" key="1">
    <citation type="journal article" date="2014" name="PLoS Genet.">
        <title>Analysis of the Phlebiopsis gigantea genome, transcriptome and secretome provides insight into its pioneer colonization strategies of wood.</title>
        <authorList>
            <person name="Hori C."/>
            <person name="Ishida T."/>
            <person name="Igarashi K."/>
            <person name="Samejima M."/>
            <person name="Suzuki H."/>
            <person name="Master E."/>
            <person name="Ferreira P."/>
            <person name="Ruiz-Duenas F.J."/>
            <person name="Held B."/>
            <person name="Canessa P."/>
            <person name="Larrondo L.F."/>
            <person name="Schmoll M."/>
            <person name="Druzhinina I.S."/>
            <person name="Kubicek C.P."/>
            <person name="Gaskell J.A."/>
            <person name="Kersten P."/>
            <person name="St John F."/>
            <person name="Glasner J."/>
            <person name="Sabat G."/>
            <person name="Splinter BonDurant S."/>
            <person name="Syed K."/>
            <person name="Yadav J."/>
            <person name="Mgbeahuruike A.C."/>
            <person name="Kovalchuk A."/>
            <person name="Asiegbu F.O."/>
            <person name="Lackner G."/>
            <person name="Hoffmeister D."/>
            <person name="Rencoret J."/>
            <person name="Gutierrez A."/>
            <person name="Sun H."/>
            <person name="Lindquist E."/>
            <person name="Barry K."/>
            <person name="Riley R."/>
            <person name="Grigoriev I.V."/>
            <person name="Henrissat B."/>
            <person name="Kues U."/>
            <person name="Berka R.M."/>
            <person name="Martinez A.T."/>
            <person name="Covert S.F."/>
            <person name="Blanchette R.A."/>
            <person name="Cullen D."/>
        </authorList>
    </citation>
    <scope>NUCLEOTIDE SEQUENCE [LARGE SCALE GENOMIC DNA]</scope>
    <source>
        <strain evidence="3 4">11061_1 CR5-6</strain>
    </source>
</reference>
<feature type="region of interest" description="Disordered" evidence="1">
    <location>
        <begin position="1"/>
        <end position="245"/>
    </location>
</feature>
<dbReference type="EMBL" id="KN840439">
    <property type="protein sequence ID" value="KIP12584.1"/>
    <property type="molecule type" value="Genomic_DNA"/>
</dbReference>
<dbReference type="PANTHER" id="PTHR21561:SF12">
    <property type="entry name" value="INO80 COMPLEX SUBUNIT B"/>
    <property type="match status" value="1"/>
</dbReference>
<sequence>MQVSEDEDEMEIEDEYAEPEEVVADDAEEDEGSDNKEDELEEDEQEEASDVDVEEDTPDPGPSVPPRLRIKLKLPQVSETSSLAATATPTPDGTSRRRVLSRGSEVESEDEDEDEDSDSESMATPGRPLTARQAVLRNVVDSSHVSLVEPPNPRKKKPLTELEMALKREETARKRRNLSEKKLEDEKAETINRLLKKQSRTKGKRSALSTAEDRPTPGAGTGSNGQEVDMDVQDDSGSQAPTPPTMFRWISTTKVSATEGAPEPRMLLSFSVPVSALPQAPEEMHNAPPKPSLVHCDLEGCNLARKYRLVKDWQRGACGMEHLKILEAQSS</sequence>
<evidence type="ECO:0000313" key="3">
    <source>
        <dbReference type="EMBL" id="KIP12584.1"/>
    </source>
</evidence>
<protein>
    <recommendedName>
        <fullName evidence="2">INO80 complex subunit B-like conserved region domain-containing protein</fullName>
    </recommendedName>
</protein>
<evidence type="ECO:0000313" key="4">
    <source>
        <dbReference type="Proteomes" id="UP000053257"/>
    </source>
</evidence>
<organism evidence="3 4">
    <name type="scientific">Phlebiopsis gigantea (strain 11061_1 CR5-6)</name>
    <name type="common">White-rot fungus</name>
    <name type="synonym">Peniophora gigantea</name>
    <dbReference type="NCBI Taxonomy" id="745531"/>
    <lineage>
        <taxon>Eukaryota</taxon>
        <taxon>Fungi</taxon>
        <taxon>Dikarya</taxon>
        <taxon>Basidiomycota</taxon>
        <taxon>Agaricomycotina</taxon>
        <taxon>Agaricomycetes</taxon>
        <taxon>Polyporales</taxon>
        <taxon>Phanerochaetaceae</taxon>
        <taxon>Phlebiopsis</taxon>
    </lineage>
</organism>
<dbReference type="OrthoDB" id="2021186at2759"/>
<feature type="domain" description="INO80 complex subunit B-like conserved region" evidence="2">
    <location>
        <begin position="163"/>
        <end position="261"/>
    </location>
</feature>
<dbReference type="InterPro" id="IPR029523">
    <property type="entry name" value="INO80B/Ies2"/>
</dbReference>
<evidence type="ECO:0000259" key="2">
    <source>
        <dbReference type="SMART" id="SM01406"/>
    </source>
</evidence>
<proteinExistence type="predicted"/>
<dbReference type="AlphaFoldDB" id="A0A0C3P3R3"/>
<feature type="compositionally biased region" description="Acidic residues" evidence="1">
    <location>
        <begin position="106"/>
        <end position="119"/>
    </location>
</feature>
<dbReference type="Proteomes" id="UP000053257">
    <property type="component" value="Unassembled WGS sequence"/>
</dbReference>
<accession>A0A0C3P3R3</accession>
<dbReference type="HOGENOM" id="CLU_025281_0_0_1"/>
<keyword evidence="4" id="KW-1185">Reference proteome</keyword>